<feature type="signal peptide" evidence="1">
    <location>
        <begin position="1"/>
        <end position="30"/>
    </location>
</feature>
<name>A0ABN2M8P8_9MICO</name>
<feature type="chain" id="PRO_5046179010" evidence="1">
    <location>
        <begin position="31"/>
        <end position="775"/>
    </location>
</feature>
<dbReference type="InterPro" id="IPR007253">
    <property type="entry name" value="Cell_wall-bd_2"/>
</dbReference>
<dbReference type="InterPro" id="IPR051922">
    <property type="entry name" value="Bact_Sporulation_Assoc"/>
</dbReference>
<dbReference type="SUPFAM" id="SSF55486">
    <property type="entry name" value="Metalloproteases ('zincins'), catalytic domain"/>
    <property type="match status" value="1"/>
</dbReference>
<dbReference type="PANTHER" id="PTHR30032:SF8">
    <property type="entry name" value="GERMINATION-SPECIFIC N-ACETYLMURAMOYL-L-ALANINE AMIDASE"/>
    <property type="match status" value="1"/>
</dbReference>
<protein>
    <submittedName>
        <fullName evidence="2">Uncharacterized protein</fullName>
    </submittedName>
</protein>
<dbReference type="Pfam" id="PF04122">
    <property type="entry name" value="CW_binding_2"/>
    <property type="match status" value="3"/>
</dbReference>
<keyword evidence="3" id="KW-1185">Reference proteome</keyword>
<keyword evidence="1" id="KW-0732">Signal</keyword>
<comment type="caution">
    <text evidence="2">The sequence shown here is derived from an EMBL/GenBank/DDBJ whole genome shotgun (WGS) entry which is preliminary data.</text>
</comment>
<organism evidence="2 3">
    <name type="scientific">Nostocoides veronense</name>
    <dbReference type="NCBI Taxonomy" id="330836"/>
    <lineage>
        <taxon>Bacteria</taxon>
        <taxon>Bacillati</taxon>
        <taxon>Actinomycetota</taxon>
        <taxon>Actinomycetes</taxon>
        <taxon>Micrococcales</taxon>
        <taxon>Intrasporangiaceae</taxon>
        <taxon>Nostocoides</taxon>
    </lineage>
</organism>
<sequence>MTNAPAHTRSLRWRALLIALATLLALGVGAAGSPAASPPQGGVAIPGRLSTIVSDPTAGDAKGTAMPIRHHLTLGGTTIEIPESQARGVRPGAVTAYLAGIGAADPDSAAQSLRTGTARLVGLESTGPEPRIPGTHRVTIVPVYWTTPPPDVPDPVSALSTTMGKVATYYDTATAGQIRFVTDTVLGWNKISLSREQITSCDYPAMLTKARAFAPSTPRDELHHFVVFMQSAPDCPWGGLATVGTSADGDLVSWINGQAWEASLFVHEYGHNLGLWHSGYLQCWNPTRTINVTLSTNCDQKTYQDPWDLMGAPLNMPGMIATINKERLGVLAPADNPLLTSTQRITLNPVAATSGVRGFRLRFGEVEYFAEYRTSTGLDAWTDDLSYVDPSGVTRDDPGGGLIVRRQDGRFGQWGEIDVLDFHPDADPQNYAWHPGMEPGESYTFAEHGVTLSFVSASASAAVVDVTLTADDGVDRWDGPDRYAASAAISARSFPAGVGTAFIASGEVFSDALSGAPVAAMLGAPVLLVRRDSLPATIAAELRRLQPTRIVVLGGPATVSEAVRADVGAYAVEPVVRWAGADRYAASAAISASIFDPGVERAFVGSGEVFSDALSGAPVAGLTPGPMLLTRSDRLPEPIVAELKRLRPKQIVIVGGPASVSASVQDQLASFASDRVVRWSGPDRYSASAAISKATFRPGVGSVFVASGLVFTDALSGAPVAGMNASPVLLVRTGDIPDAIASELRRLKPRRIVVLGGPATVTTQVEADLAAYVTR</sequence>
<dbReference type="EMBL" id="BAAAPO010000068">
    <property type="protein sequence ID" value="GAA1810440.1"/>
    <property type="molecule type" value="Genomic_DNA"/>
</dbReference>
<dbReference type="RefSeq" id="WP_344089145.1">
    <property type="nucleotide sequence ID" value="NZ_BAAAPO010000068.1"/>
</dbReference>
<evidence type="ECO:0000313" key="3">
    <source>
        <dbReference type="Proteomes" id="UP001499938"/>
    </source>
</evidence>
<dbReference type="Pfam" id="PF13688">
    <property type="entry name" value="Reprolysin_5"/>
    <property type="match status" value="1"/>
</dbReference>
<dbReference type="PANTHER" id="PTHR30032">
    <property type="entry name" value="N-ACETYLMURAMOYL-L-ALANINE AMIDASE-RELATED"/>
    <property type="match status" value="1"/>
</dbReference>
<evidence type="ECO:0000313" key="2">
    <source>
        <dbReference type="EMBL" id="GAA1810440.1"/>
    </source>
</evidence>
<reference evidence="2 3" key="1">
    <citation type="journal article" date="2019" name="Int. J. Syst. Evol. Microbiol.">
        <title>The Global Catalogue of Microorganisms (GCM) 10K type strain sequencing project: providing services to taxonomists for standard genome sequencing and annotation.</title>
        <authorList>
            <consortium name="The Broad Institute Genomics Platform"/>
            <consortium name="The Broad Institute Genome Sequencing Center for Infectious Disease"/>
            <person name="Wu L."/>
            <person name="Ma J."/>
        </authorList>
    </citation>
    <scope>NUCLEOTIDE SEQUENCE [LARGE SCALE GENOMIC DNA]</scope>
    <source>
        <strain evidence="2 3">JCM 15592</strain>
    </source>
</reference>
<evidence type="ECO:0000256" key="1">
    <source>
        <dbReference type="SAM" id="SignalP"/>
    </source>
</evidence>
<accession>A0ABN2M8P8</accession>
<dbReference type="Proteomes" id="UP001499938">
    <property type="component" value="Unassembled WGS sequence"/>
</dbReference>
<gene>
    <name evidence="2" type="ORF">GCM10009811_36740</name>
</gene>
<proteinExistence type="predicted"/>